<protein>
    <submittedName>
        <fullName evidence="1">Uncharacterized protein</fullName>
    </submittedName>
</protein>
<dbReference type="Gramene" id="OGLUM03G09600.1">
    <property type="protein sequence ID" value="OGLUM03G09600.1"/>
    <property type="gene ID" value="OGLUM03G09600"/>
</dbReference>
<dbReference type="AlphaFoldDB" id="A0A0D9Z4D4"/>
<dbReference type="EnsemblPlants" id="OGLUM03G09600.1">
    <property type="protein sequence ID" value="OGLUM03G09600.1"/>
    <property type="gene ID" value="OGLUM03G09600"/>
</dbReference>
<keyword evidence="2" id="KW-1185">Reference proteome</keyword>
<proteinExistence type="predicted"/>
<organism evidence="1">
    <name type="scientific">Oryza glumipatula</name>
    <dbReference type="NCBI Taxonomy" id="40148"/>
    <lineage>
        <taxon>Eukaryota</taxon>
        <taxon>Viridiplantae</taxon>
        <taxon>Streptophyta</taxon>
        <taxon>Embryophyta</taxon>
        <taxon>Tracheophyta</taxon>
        <taxon>Spermatophyta</taxon>
        <taxon>Magnoliopsida</taxon>
        <taxon>Liliopsida</taxon>
        <taxon>Poales</taxon>
        <taxon>Poaceae</taxon>
        <taxon>BOP clade</taxon>
        <taxon>Oryzoideae</taxon>
        <taxon>Oryzeae</taxon>
        <taxon>Oryzinae</taxon>
        <taxon>Oryza</taxon>
    </lineage>
</organism>
<sequence length="248" mass="27067">MGSWYCSGRIAGYRALQFGHLRRLSMQLFPLGSGIGERQEVDSRHLCGAGDPGNTGISQALGPSSIGSAWGGTGHDLLALGEFGDLLRTLGVSSSLLGKNQPRAQANLEVSSASSLSRIAFGVEGCHTQLAAFFVINVMRRLITYWTLARSLAGYAIGHSECLPLNEHSFHSRLCDSHKRMAKEHRRGFDTIATLVAWTIWKERNNRVFNQKSRTWAEIARAITGEADLWRLARAAIPAMAIPMSGES</sequence>
<evidence type="ECO:0000313" key="1">
    <source>
        <dbReference type="EnsemblPlants" id="OGLUM03G09600.1"/>
    </source>
</evidence>
<reference evidence="1" key="2">
    <citation type="submission" date="2018-05" db="EMBL/GenBank/DDBJ databases">
        <title>OgluRS3 (Oryza glumaepatula Reference Sequence Version 3).</title>
        <authorList>
            <person name="Zhang J."/>
            <person name="Kudrna D."/>
            <person name="Lee S."/>
            <person name="Talag J."/>
            <person name="Welchert J."/>
            <person name="Wing R.A."/>
        </authorList>
    </citation>
    <scope>NUCLEOTIDE SEQUENCE [LARGE SCALE GENOMIC DNA]</scope>
</reference>
<dbReference type="STRING" id="40148.A0A0D9Z4D4"/>
<dbReference type="Proteomes" id="UP000026961">
    <property type="component" value="Chromosome 3"/>
</dbReference>
<reference evidence="1" key="1">
    <citation type="submission" date="2015-04" db="UniProtKB">
        <authorList>
            <consortium name="EnsemblPlants"/>
        </authorList>
    </citation>
    <scope>IDENTIFICATION</scope>
</reference>
<accession>A0A0D9Z4D4</accession>
<name>A0A0D9Z4D4_9ORYZ</name>
<evidence type="ECO:0000313" key="2">
    <source>
        <dbReference type="Proteomes" id="UP000026961"/>
    </source>
</evidence>
<dbReference type="HOGENOM" id="CLU_1121575_0_0_1"/>